<evidence type="ECO:0000256" key="5">
    <source>
        <dbReference type="ARBA" id="ARBA00022771"/>
    </source>
</evidence>
<gene>
    <name evidence="13" type="ORF">TNCT_379881</name>
</gene>
<keyword evidence="6" id="KW-0862">Zinc</keyword>
<keyword evidence="5 11" id="KW-0863">Zinc-finger</keyword>
<evidence type="ECO:0000259" key="12">
    <source>
        <dbReference type="PROSITE" id="PS50157"/>
    </source>
</evidence>
<dbReference type="EMBL" id="BMAO01028921">
    <property type="protein sequence ID" value="GFR28156.1"/>
    <property type="molecule type" value="Genomic_DNA"/>
</dbReference>
<evidence type="ECO:0000313" key="13">
    <source>
        <dbReference type="EMBL" id="GFR28156.1"/>
    </source>
</evidence>
<dbReference type="SMART" id="SM00355">
    <property type="entry name" value="ZnF_C2H2"/>
    <property type="match status" value="4"/>
</dbReference>
<dbReference type="PROSITE" id="PS00028">
    <property type="entry name" value="ZINC_FINGER_C2H2_1"/>
    <property type="match status" value="4"/>
</dbReference>
<dbReference type="FunFam" id="3.30.160.60:FF:000454">
    <property type="entry name" value="Zinc finger protein 624"/>
    <property type="match status" value="1"/>
</dbReference>
<dbReference type="SUPFAM" id="SSF57667">
    <property type="entry name" value="beta-beta-alpha zinc fingers"/>
    <property type="match status" value="3"/>
</dbReference>
<dbReference type="Proteomes" id="UP000887116">
    <property type="component" value="Unassembled WGS sequence"/>
</dbReference>
<evidence type="ECO:0000256" key="9">
    <source>
        <dbReference type="ARBA" id="ARBA00023242"/>
    </source>
</evidence>
<evidence type="ECO:0000256" key="2">
    <source>
        <dbReference type="ARBA" id="ARBA00006991"/>
    </source>
</evidence>
<dbReference type="PROSITE" id="PS50157">
    <property type="entry name" value="ZINC_FINGER_C2H2_2"/>
    <property type="match status" value="4"/>
</dbReference>
<dbReference type="GO" id="GO:0000978">
    <property type="term" value="F:RNA polymerase II cis-regulatory region sequence-specific DNA binding"/>
    <property type="evidence" value="ECO:0007669"/>
    <property type="project" value="TreeGrafter"/>
</dbReference>
<sequence length="409" mass="47065">MQVLELCFLFCYQIDNLTGRNFSTSRIISSSSNHPENSSSTCTIASRSKVFVCQHCGKQFLYPSHLKIHLVTHTGDKPYKCTVCGKGFTQKGRNEDNIKINALEALIVTVSEESFYIHDRRKACYVNDSLMSTALRNRSCKTVERQRQESAPPVISEIYSGEVAYNLNQALLHIQQKLEPQAKKKKLFKCNECGKSYPFKSLLQRHLVVHTGEKPFSCHLCDTRFKYQVFSRFENFNHGKDDGKIIKVPGSSDENFQVVNLDAYSDYIKEKLHECFVCFKKFRFQSYLKRHMLSHTGKIKKENQNQLSKETNSKDFSISGVSLYDYLDPSLRSTFLNLVHGVWGIHPAQIEEDLLQESAASNEEKDALHSDGEQPYQCYFCGRKFNRKDNLNAHLRTKGHYTPEQGIDF</sequence>
<keyword evidence="3" id="KW-0479">Metal-binding</keyword>
<evidence type="ECO:0000313" key="14">
    <source>
        <dbReference type="Proteomes" id="UP000887116"/>
    </source>
</evidence>
<keyword evidence="8" id="KW-0804">Transcription</keyword>
<reference evidence="13" key="1">
    <citation type="submission" date="2020-07" db="EMBL/GenBank/DDBJ databases">
        <title>Multicomponent nature underlies the extraordinary mechanical properties of spider dragline silk.</title>
        <authorList>
            <person name="Kono N."/>
            <person name="Nakamura H."/>
            <person name="Mori M."/>
            <person name="Yoshida Y."/>
            <person name="Ohtoshi R."/>
            <person name="Malay A.D."/>
            <person name="Moran D.A.P."/>
            <person name="Tomita M."/>
            <person name="Numata K."/>
            <person name="Arakawa K."/>
        </authorList>
    </citation>
    <scope>NUCLEOTIDE SEQUENCE</scope>
</reference>
<comment type="caution">
    <text evidence="13">The sequence shown here is derived from an EMBL/GenBank/DDBJ whole genome shotgun (WGS) entry which is preliminary data.</text>
</comment>
<keyword evidence="14" id="KW-1185">Reference proteome</keyword>
<feature type="domain" description="C2H2-type" evidence="12">
    <location>
        <begin position="51"/>
        <end position="78"/>
    </location>
</feature>
<keyword evidence="9" id="KW-0539">Nucleus</keyword>
<dbReference type="GO" id="GO:0005634">
    <property type="term" value="C:nucleus"/>
    <property type="evidence" value="ECO:0007669"/>
    <property type="project" value="UniProtKB-SubCell"/>
</dbReference>
<evidence type="ECO:0000256" key="8">
    <source>
        <dbReference type="ARBA" id="ARBA00023163"/>
    </source>
</evidence>
<keyword evidence="4" id="KW-0677">Repeat</keyword>
<feature type="domain" description="C2H2-type" evidence="12">
    <location>
        <begin position="376"/>
        <end position="405"/>
    </location>
</feature>
<dbReference type="FunFam" id="3.30.160.60:FF:000110">
    <property type="entry name" value="Zinc finger protein-like"/>
    <property type="match status" value="1"/>
</dbReference>
<organism evidence="13 14">
    <name type="scientific">Trichonephila clavata</name>
    <name type="common">Joro spider</name>
    <name type="synonym">Nephila clavata</name>
    <dbReference type="NCBI Taxonomy" id="2740835"/>
    <lineage>
        <taxon>Eukaryota</taxon>
        <taxon>Metazoa</taxon>
        <taxon>Ecdysozoa</taxon>
        <taxon>Arthropoda</taxon>
        <taxon>Chelicerata</taxon>
        <taxon>Arachnida</taxon>
        <taxon>Araneae</taxon>
        <taxon>Araneomorphae</taxon>
        <taxon>Entelegynae</taxon>
        <taxon>Araneoidea</taxon>
        <taxon>Nephilidae</taxon>
        <taxon>Trichonephila</taxon>
    </lineage>
</organism>
<dbReference type="PANTHER" id="PTHR24388">
    <property type="entry name" value="ZINC FINGER PROTEIN"/>
    <property type="match status" value="1"/>
</dbReference>
<feature type="domain" description="C2H2-type" evidence="12">
    <location>
        <begin position="273"/>
        <end position="300"/>
    </location>
</feature>
<feature type="domain" description="C2H2-type" evidence="12">
    <location>
        <begin position="188"/>
        <end position="215"/>
    </location>
</feature>
<evidence type="ECO:0000256" key="10">
    <source>
        <dbReference type="ARBA" id="ARBA00037948"/>
    </source>
</evidence>
<name>A0A8X6HQ60_TRICU</name>
<comment type="subcellular location">
    <subcellularLocation>
        <location evidence="1">Nucleus</location>
    </subcellularLocation>
</comment>
<keyword evidence="7" id="KW-0805">Transcription regulation</keyword>
<dbReference type="FunFam" id="3.30.160.60:FF:000446">
    <property type="entry name" value="Zinc finger protein"/>
    <property type="match status" value="1"/>
</dbReference>
<protein>
    <recommendedName>
        <fullName evidence="12">C2H2-type domain-containing protein</fullName>
    </recommendedName>
</protein>
<dbReference type="InterPro" id="IPR013087">
    <property type="entry name" value="Znf_C2H2_type"/>
</dbReference>
<evidence type="ECO:0000256" key="1">
    <source>
        <dbReference type="ARBA" id="ARBA00004123"/>
    </source>
</evidence>
<dbReference type="AlphaFoldDB" id="A0A8X6HQ60"/>
<dbReference type="InterPro" id="IPR050527">
    <property type="entry name" value="Snail/Krueppel_Znf"/>
</dbReference>
<dbReference type="GO" id="GO:0000981">
    <property type="term" value="F:DNA-binding transcription factor activity, RNA polymerase II-specific"/>
    <property type="evidence" value="ECO:0007669"/>
    <property type="project" value="TreeGrafter"/>
</dbReference>
<evidence type="ECO:0000256" key="7">
    <source>
        <dbReference type="ARBA" id="ARBA00023015"/>
    </source>
</evidence>
<evidence type="ECO:0000256" key="11">
    <source>
        <dbReference type="PROSITE-ProRule" id="PRU00042"/>
    </source>
</evidence>
<dbReference type="GO" id="GO:0008270">
    <property type="term" value="F:zinc ion binding"/>
    <property type="evidence" value="ECO:0007669"/>
    <property type="project" value="UniProtKB-KW"/>
</dbReference>
<dbReference type="OrthoDB" id="6436999at2759"/>
<comment type="similarity">
    <text evidence="2">Belongs to the krueppel C2H2-type zinc-finger protein family.</text>
</comment>
<dbReference type="InterPro" id="IPR036236">
    <property type="entry name" value="Znf_C2H2_sf"/>
</dbReference>
<evidence type="ECO:0000256" key="3">
    <source>
        <dbReference type="ARBA" id="ARBA00022723"/>
    </source>
</evidence>
<dbReference type="FunFam" id="3.30.160.60:FF:000193">
    <property type="entry name" value="Zinc finger protein 300"/>
    <property type="match status" value="1"/>
</dbReference>
<evidence type="ECO:0000256" key="4">
    <source>
        <dbReference type="ARBA" id="ARBA00022737"/>
    </source>
</evidence>
<accession>A0A8X6HQ60</accession>
<dbReference type="PANTHER" id="PTHR24388:SF54">
    <property type="entry name" value="PROTEIN ESCARGOT"/>
    <property type="match status" value="1"/>
</dbReference>
<evidence type="ECO:0000256" key="6">
    <source>
        <dbReference type="ARBA" id="ARBA00022833"/>
    </source>
</evidence>
<dbReference type="Gene3D" id="3.30.160.60">
    <property type="entry name" value="Classic Zinc Finger"/>
    <property type="match status" value="5"/>
</dbReference>
<proteinExistence type="inferred from homology"/>
<dbReference type="Pfam" id="PF00096">
    <property type="entry name" value="zf-C2H2"/>
    <property type="match status" value="4"/>
</dbReference>
<comment type="similarity">
    <text evidence="10">Belongs to the snail C2H2-type zinc-finger protein family.</text>
</comment>